<protein>
    <submittedName>
        <fullName evidence="1">Uncharacterized protein</fullName>
    </submittedName>
</protein>
<dbReference type="EMBL" id="JAALHA020000008">
    <property type="protein sequence ID" value="MDR9896604.1"/>
    <property type="molecule type" value="Genomic_DNA"/>
</dbReference>
<reference evidence="2" key="1">
    <citation type="journal article" date="2021" name="Science">
        <title>Hunting the eagle killer: A cyanobacterial neurotoxin causes vacuolar myelinopathy.</title>
        <authorList>
            <person name="Breinlinger S."/>
            <person name="Phillips T.J."/>
            <person name="Haram B.N."/>
            <person name="Mares J."/>
            <person name="Martinez Yerena J.A."/>
            <person name="Hrouzek P."/>
            <person name="Sobotka R."/>
            <person name="Henderson W.M."/>
            <person name="Schmieder P."/>
            <person name="Williams S.M."/>
            <person name="Lauderdale J.D."/>
            <person name="Wilde H.D."/>
            <person name="Gerrin W."/>
            <person name="Kust A."/>
            <person name="Washington J.W."/>
            <person name="Wagner C."/>
            <person name="Geier B."/>
            <person name="Liebeke M."/>
            <person name="Enke H."/>
            <person name="Niedermeyer T.H.J."/>
            <person name="Wilde S.B."/>
        </authorList>
    </citation>
    <scope>NUCLEOTIDE SEQUENCE [LARGE SCALE GENOMIC DNA]</scope>
    <source>
        <strain evidence="2">Thurmond2011</strain>
    </source>
</reference>
<organism evidence="1 2">
    <name type="scientific">Aetokthonos hydrillicola Thurmond2011</name>
    <dbReference type="NCBI Taxonomy" id="2712845"/>
    <lineage>
        <taxon>Bacteria</taxon>
        <taxon>Bacillati</taxon>
        <taxon>Cyanobacteriota</taxon>
        <taxon>Cyanophyceae</taxon>
        <taxon>Nostocales</taxon>
        <taxon>Hapalosiphonaceae</taxon>
        <taxon>Aetokthonos</taxon>
    </lineage>
</organism>
<comment type="caution">
    <text evidence="1">The sequence shown here is derived from an EMBL/GenBank/DDBJ whole genome shotgun (WGS) entry which is preliminary data.</text>
</comment>
<keyword evidence="2" id="KW-1185">Reference proteome</keyword>
<evidence type="ECO:0000313" key="2">
    <source>
        <dbReference type="Proteomes" id="UP000667802"/>
    </source>
</evidence>
<dbReference type="RefSeq" id="WP_208341566.1">
    <property type="nucleotide sequence ID" value="NZ_CAWQFN010000921.1"/>
</dbReference>
<proteinExistence type="predicted"/>
<name>A0AAP5IAA3_9CYAN</name>
<dbReference type="AlphaFoldDB" id="A0AAP5IAA3"/>
<accession>A0AAP5IAA3</accession>
<dbReference type="Proteomes" id="UP000667802">
    <property type="component" value="Unassembled WGS sequence"/>
</dbReference>
<gene>
    <name evidence="1" type="ORF">G7B40_018845</name>
</gene>
<sequence length="155" mass="16796">MLKRFLALAIFSTGSAIGLFSSASVLVPSFVEASSSLNTQQAAHYKQTEVLPTQRILIAQSSALTGKWKADDGGVYYIRQVGDKFWWYGEQKETQPAWSNVFTGTISANEINGSWVDVPKGGATGSGVLKLRIVTFSRIEKINGGGFSGSVWTRL</sequence>
<evidence type="ECO:0000313" key="1">
    <source>
        <dbReference type="EMBL" id="MDR9896604.1"/>
    </source>
</evidence>